<evidence type="ECO:0000313" key="18">
    <source>
        <dbReference type="EMBL" id="RXH90423.1"/>
    </source>
</evidence>
<evidence type="ECO:0000256" key="2">
    <source>
        <dbReference type="ARBA" id="ARBA00001946"/>
    </source>
</evidence>
<reference evidence="18 19" key="1">
    <citation type="submission" date="2018-10" db="EMBL/GenBank/DDBJ databases">
        <title>A high-quality apple genome assembly.</title>
        <authorList>
            <person name="Hu J."/>
        </authorList>
    </citation>
    <scope>NUCLEOTIDE SEQUENCE [LARGE SCALE GENOMIC DNA]</scope>
    <source>
        <strain evidence="19">cv. HFTH1</strain>
        <tissue evidence="18">Young leaf</tissue>
    </source>
</reference>
<dbReference type="GO" id="GO:0012505">
    <property type="term" value="C:endomembrane system"/>
    <property type="evidence" value="ECO:0007669"/>
    <property type="project" value="UniProtKB-SubCell"/>
</dbReference>
<keyword evidence="19" id="KW-1185">Reference proteome</keyword>
<evidence type="ECO:0000256" key="1">
    <source>
        <dbReference type="ARBA" id="ARBA00001936"/>
    </source>
</evidence>
<evidence type="ECO:0000259" key="17">
    <source>
        <dbReference type="Pfam" id="PF02516"/>
    </source>
</evidence>
<evidence type="ECO:0000256" key="8">
    <source>
        <dbReference type="ARBA" id="ARBA00022679"/>
    </source>
</evidence>
<evidence type="ECO:0000256" key="7">
    <source>
        <dbReference type="ARBA" id="ARBA00022676"/>
    </source>
</evidence>
<keyword evidence="13 16" id="KW-0472">Membrane</keyword>
<evidence type="ECO:0000256" key="10">
    <source>
        <dbReference type="ARBA" id="ARBA00022723"/>
    </source>
</evidence>
<evidence type="ECO:0000256" key="5">
    <source>
        <dbReference type="ARBA" id="ARBA00010810"/>
    </source>
</evidence>
<comment type="subcellular location">
    <subcellularLocation>
        <location evidence="3">Endomembrane system</location>
        <topology evidence="3">Multi-pass membrane protein</topology>
    </subcellularLocation>
</comment>
<evidence type="ECO:0000313" key="19">
    <source>
        <dbReference type="Proteomes" id="UP000290289"/>
    </source>
</evidence>
<sequence>MKLTHQAPLCGLFDHYLFSDFGYLPPISRMVFNCLFLREIKGAGAGLTAAALIAIVPSYISCSIAGSYDNEAVAIFALTLNTGSLFYATLNAIAYFYMVCSWGGYTFIINLIPMHVLLCIVTGRYSSRLYIAYAPVVLGTLLDALVPVVGFNAVMTSEHFASFLVSISQLSFLIHSSFSDTGACLSFRKYGEALQLVKLKEWDCLNLELI</sequence>
<dbReference type="EMBL" id="RDQH01000335">
    <property type="protein sequence ID" value="RXH90423.1"/>
    <property type="molecule type" value="Genomic_DNA"/>
</dbReference>
<feature type="domain" description="Oligosaccharyl transferase STT3 N-terminal" evidence="17">
    <location>
        <begin position="35"/>
        <end position="179"/>
    </location>
</feature>
<organism evidence="18 19">
    <name type="scientific">Malus domestica</name>
    <name type="common">Apple</name>
    <name type="synonym">Pyrus malus</name>
    <dbReference type="NCBI Taxonomy" id="3750"/>
    <lineage>
        <taxon>Eukaryota</taxon>
        <taxon>Viridiplantae</taxon>
        <taxon>Streptophyta</taxon>
        <taxon>Embryophyta</taxon>
        <taxon>Tracheophyta</taxon>
        <taxon>Spermatophyta</taxon>
        <taxon>Magnoliopsida</taxon>
        <taxon>eudicotyledons</taxon>
        <taxon>Gunneridae</taxon>
        <taxon>Pentapetalae</taxon>
        <taxon>rosids</taxon>
        <taxon>fabids</taxon>
        <taxon>Rosales</taxon>
        <taxon>Rosaceae</taxon>
        <taxon>Amygdaloideae</taxon>
        <taxon>Maleae</taxon>
        <taxon>Malus</taxon>
    </lineage>
</organism>
<keyword evidence="7" id="KW-0328">Glycosyltransferase</keyword>
<dbReference type="PANTHER" id="PTHR13872:SF48">
    <property type="entry name" value="DOLICHYL-DIPHOSPHOOLIGOSACCHARIDE--PROTEIN GLYCOSYLTRANSFERASE SUBUNIT STT3A"/>
    <property type="match status" value="1"/>
</dbReference>
<dbReference type="InterPro" id="IPR048307">
    <property type="entry name" value="STT3_N"/>
</dbReference>
<keyword evidence="14" id="KW-0464">Manganese</keyword>
<dbReference type="Proteomes" id="UP000290289">
    <property type="component" value="Chromosome 9"/>
</dbReference>
<dbReference type="PANTHER" id="PTHR13872">
    <property type="entry name" value="DOLICHYL-DIPHOSPHOOLIGOSACCHARIDE--PROTEIN GLYCOSYLTRANSFERASE SUBUNIT"/>
    <property type="match status" value="1"/>
</dbReference>
<keyword evidence="8" id="KW-0808">Transferase</keyword>
<comment type="catalytic activity">
    <reaction evidence="15">
        <text>a di-trans,poly-cis-dolichyl diphosphooligosaccharide + L-asparaginyl-[protein] = N(4)-(oligosaccharide-(1-&gt;4)-N-acetyl-beta-D-glucosaminyl-(1-&gt;4)-N-acetyl-beta-D-glucosaminyl)-L-asparaginyl-[protein] + a di-trans,poly-cis-dolichyl diphosphate + H(+)</text>
        <dbReference type="Rhea" id="RHEA:22980"/>
        <dbReference type="Rhea" id="RHEA-COMP:12804"/>
        <dbReference type="Rhea" id="RHEA-COMP:12805"/>
        <dbReference type="Rhea" id="RHEA-COMP:19506"/>
        <dbReference type="Rhea" id="RHEA-COMP:19509"/>
        <dbReference type="ChEBI" id="CHEBI:15378"/>
        <dbReference type="ChEBI" id="CHEBI:50347"/>
        <dbReference type="ChEBI" id="CHEBI:57497"/>
        <dbReference type="ChEBI" id="CHEBI:57570"/>
        <dbReference type="ChEBI" id="CHEBI:132529"/>
        <dbReference type="EC" id="2.4.99.18"/>
    </reaction>
</comment>
<proteinExistence type="inferred from homology"/>
<feature type="transmembrane region" description="Helical" evidence="16">
    <location>
        <begin position="72"/>
        <end position="98"/>
    </location>
</feature>
<evidence type="ECO:0000256" key="14">
    <source>
        <dbReference type="ARBA" id="ARBA00023211"/>
    </source>
</evidence>
<keyword evidence="9 16" id="KW-0812">Transmembrane</keyword>
<gene>
    <name evidence="18" type="ORF">DVH24_035187</name>
</gene>
<dbReference type="Pfam" id="PF02516">
    <property type="entry name" value="STT3"/>
    <property type="match status" value="1"/>
</dbReference>
<name>A0A498J9C9_MALDO</name>
<dbReference type="UniPathway" id="UPA00378"/>
<comment type="cofactor">
    <cofactor evidence="2">
        <name>Mg(2+)</name>
        <dbReference type="ChEBI" id="CHEBI:18420"/>
    </cofactor>
</comment>
<evidence type="ECO:0000256" key="4">
    <source>
        <dbReference type="ARBA" id="ARBA00004922"/>
    </source>
</evidence>
<comment type="pathway">
    <text evidence="4">Protein modification; protein glycosylation.</text>
</comment>
<accession>A0A498J9C9</accession>
<feature type="transmembrane region" description="Helical" evidence="16">
    <location>
        <begin position="40"/>
        <end position="60"/>
    </location>
</feature>
<keyword evidence="12 16" id="KW-1133">Transmembrane helix</keyword>
<evidence type="ECO:0000256" key="16">
    <source>
        <dbReference type="SAM" id="Phobius"/>
    </source>
</evidence>
<dbReference type="InterPro" id="IPR003674">
    <property type="entry name" value="Oligo_trans_STT3"/>
</dbReference>
<feature type="transmembrane region" description="Helical" evidence="16">
    <location>
        <begin position="104"/>
        <end position="123"/>
    </location>
</feature>
<comment type="caution">
    <text evidence="18">The sequence shown here is derived from an EMBL/GenBank/DDBJ whole genome shotgun (WGS) entry which is preliminary data.</text>
</comment>
<evidence type="ECO:0000256" key="6">
    <source>
        <dbReference type="ARBA" id="ARBA00012605"/>
    </source>
</evidence>
<dbReference type="STRING" id="3750.A0A498J9C9"/>
<evidence type="ECO:0000256" key="11">
    <source>
        <dbReference type="ARBA" id="ARBA00022842"/>
    </source>
</evidence>
<comment type="cofactor">
    <cofactor evidence="1">
        <name>Mn(2+)</name>
        <dbReference type="ChEBI" id="CHEBI:29035"/>
    </cofactor>
</comment>
<keyword evidence="10" id="KW-0479">Metal-binding</keyword>
<evidence type="ECO:0000256" key="13">
    <source>
        <dbReference type="ARBA" id="ARBA00023136"/>
    </source>
</evidence>
<evidence type="ECO:0000256" key="15">
    <source>
        <dbReference type="ARBA" id="ARBA00048829"/>
    </source>
</evidence>
<evidence type="ECO:0000256" key="3">
    <source>
        <dbReference type="ARBA" id="ARBA00004127"/>
    </source>
</evidence>
<dbReference type="EC" id="2.4.99.18" evidence="6"/>
<feature type="transmembrane region" description="Helical" evidence="16">
    <location>
        <begin position="130"/>
        <end position="154"/>
    </location>
</feature>
<dbReference type="GO" id="GO:0046872">
    <property type="term" value="F:metal ion binding"/>
    <property type="evidence" value="ECO:0007669"/>
    <property type="project" value="UniProtKB-KW"/>
</dbReference>
<dbReference type="GO" id="GO:0016020">
    <property type="term" value="C:membrane"/>
    <property type="evidence" value="ECO:0007669"/>
    <property type="project" value="InterPro"/>
</dbReference>
<evidence type="ECO:0000256" key="9">
    <source>
        <dbReference type="ARBA" id="ARBA00022692"/>
    </source>
</evidence>
<keyword evidence="11" id="KW-0460">Magnesium</keyword>
<comment type="similarity">
    <text evidence="5">Belongs to the STT3 family.</text>
</comment>
<dbReference type="AlphaFoldDB" id="A0A498J9C9"/>
<dbReference type="GO" id="GO:0004579">
    <property type="term" value="F:dolichyl-diphosphooligosaccharide-protein glycotransferase activity"/>
    <property type="evidence" value="ECO:0007669"/>
    <property type="project" value="UniProtKB-EC"/>
</dbReference>
<protein>
    <recommendedName>
        <fullName evidence="6">dolichyl-diphosphooligosaccharide--protein glycotransferase</fullName>
        <ecNumber evidence="6">2.4.99.18</ecNumber>
    </recommendedName>
</protein>
<evidence type="ECO:0000256" key="12">
    <source>
        <dbReference type="ARBA" id="ARBA00022989"/>
    </source>
</evidence>